<dbReference type="InterPro" id="IPR045799">
    <property type="entry name" value="TBC1D23_C"/>
</dbReference>
<dbReference type="AlphaFoldDB" id="A0ABD0LKN5"/>
<dbReference type="InterPro" id="IPR039755">
    <property type="entry name" value="TBC1D23"/>
</dbReference>
<evidence type="ECO:0000259" key="6">
    <source>
        <dbReference type="PROSITE" id="PS50206"/>
    </source>
</evidence>
<dbReference type="InterPro" id="IPR035969">
    <property type="entry name" value="Rab-GAP_TBC_sf"/>
</dbReference>
<protein>
    <recommendedName>
        <fullName evidence="2">TBC1 domain family member 23</fullName>
    </recommendedName>
</protein>
<dbReference type="Gene3D" id="3.40.250.10">
    <property type="entry name" value="Rhodanese-like domain"/>
    <property type="match status" value="1"/>
</dbReference>
<dbReference type="Pfam" id="PF00581">
    <property type="entry name" value="Rhodanese"/>
    <property type="match status" value="1"/>
</dbReference>
<dbReference type="Pfam" id="PF00566">
    <property type="entry name" value="RabGAP-TBC"/>
    <property type="match status" value="1"/>
</dbReference>
<dbReference type="SUPFAM" id="SSF52821">
    <property type="entry name" value="Rhodanese/Cell cycle control phosphatase"/>
    <property type="match status" value="1"/>
</dbReference>
<dbReference type="PROSITE" id="PS50206">
    <property type="entry name" value="RHODANESE_3"/>
    <property type="match status" value="1"/>
</dbReference>
<dbReference type="Proteomes" id="UP001519460">
    <property type="component" value="Unassembled WGS sequence"/>
</dbReference>
<keyword evidence="4" id="KW-0333">Golgi apparatus</keyword>
<dbReference type="EMBL" id="JACVVK020000041">
    <property type="protein sequence ID" value="KAK7499821.1"/>
    <property type="molecule type" value="Genomic_DNA"/>
</dbReference>
<feature type="domain" description="Rhodanese" evidence="6">
    <location>
        <begin position="313"/>
        <end position="358"/>
    </location>
</feature>
<dbReference type="PANTHER" id="PTHR13297">
    <property type="entry name" value="TBC1 DOMAIN FAMILY MEMBER 23-RELATED"/>
    <property type="match status" value="1"/>
</dbReference>
<accession>A0ABD0LKN5</accession>
<evidence type="ECO:0000259" key="5">
    <source>
        <dbReference type="PROSITE" id="PS50086"/>
    </source>
</evidence>
<evidence type="ECO:0000313" key="8">
    <source>
        <dbReference type="Proteomes" id="UP001519460"/>
    </source>
</evidence>
<keyword evidence="3" id="KW-0217">Developmental protein</keyword>
<feature type="domain" description="Rab-GAP TBC" evidence="5">
    <location>
        <begin position="19"/>
        <end position="199"/>
    </location>
</feature>
<dbReference type="GO" id="GO:0005794">
    <property type="term" value="C:Golgi apparatus"/>
    <property type="evidence" value="ECO:0007669"/>
    <property type="project" value="UniProtKB-SubCell"/>
</dbReference>
<evidence type="ECO:0000256" key="3">
    <source>
        <dbReference type="ARBA" id="ARBA00022473"/>
    </source>
</evidence>
<evidence type="ECO:0000256" key="1">
    <source>
        <dbReference type="ARBA" id="ARBA00004601"/>
    </source>
</evidence>
<dbReference type="InterPro" id="IPR001763">
    <property type="entry name" value="Rhodanese-like_dom"/>
</dbReference>
<dbReference type="Pfam" id="PF19430">
    <property type="entry name" value="TBC1D23_C"/>
    <property type="match status" value="1"/>
</dbReference>
<comment type="subcellular location">
    <subcellularLocation>
        <location evidence="1">Golgi apparatus</location>
        <location evidence="1">trans-Golgi network</location>
    </subcellularLocation>
</comment>
<proteinExistence type="predicted"/>
<dbReference type="CDD" id="cd20788">
    <property type="entry name" value="TBC1D23_C-like"/>
    <property type="match status" value="1"/>
</dbReference>
<dbReference type="InterPro" id="IPR036873">
    <property type="entry name" value="Rhodanese-like_dom_sf"/>
</dbReference>
<comment type="caution">
    <text evidence="7">The sequence shown here is derived from an EMBL/GenBank/DDBJ whole genome shotgun (WGS) entry which is preliminary data.</text>
</comment>
<dbReference type="Gene3D" id="1.10.472.80">
    <property type="entry name" value="Ypt/Rab-GAP domain of gyp1p, domain 3"/>
    <property type="match status" value="1"/>
</dbReference>
<evidence type="ECO:0000256" key="2">
    <source>
        <dbReference type="ARBA" id="ARBA00014207"/>
    </source>
</evidence>
<dbReference type="PROSITE" id="PS50086">
    <property type="entry name" value="TBC_RABGAP"/>
    <property type="match status" value="1"/>
</dbReference>
<organism evidence="7 8">
    <name type="scientific">Batillaria attramentaria</name>
    <dbReference type="NCBI Taxonomy" id="370345"/>
    <lineage>
        <taxon>Eukaryota</taxon>
        <taxon>Metazoa</taxon>
        <taxon>Spiralia</taxon>
        <taxon>Lophotrochozoa</taxon>
        <taxon>Mollusca</taxon>
        <taxon>Gastropoda</taxon>
        <taxon>Caenogastropoda</taxon>
        <taxon>Sorbeoconcha</taxon>
        <taxon>Cerithioidea</taxon>
        <taxon>Batillariidae</taxon>
        <taxon>Batillaria</taxon>
    </lineage>
</organism>
<evidence type="ECO:0000256" key="4">
    <source>
        <dbReference type="ARBA" id="ARBA00023034"/>
    </source>
</evidence>
<dbReference type="SUPFAM" id="SSF47923">
    <property type="entry name" value="Ypt/Rab-GAP domain of gyp1p"/>
    <property type="match status" value="2"/>
</dbReference>
<sequence length="611" mass="69204">MADLVTDDTGWVSELETAPLPDHLRAEVWQICLGVQGKNVLSSFDGLYDMEEQTQLREDCATLVDKLGNEEEDKVSIVSDLESIVTFYCKSRGERYSSDNGWMDILQPLLTLKMSRSELYNCFYAIVNKYVPRELKKNGKAFHLFRLLLQYHDPELCSYLDTRRITPDTYLITWFNSLFARPCDLRVCLTMWDVLLQHADPFLAFFLALVLLVNSKETLLDTKDQSKQQLIENIAAFPQALEAEDIEDFCALAQHFCGKTPQSFKRDYHSVLFGASVLSQNGDPERCGLELSLPVSVEELLQTNQHSNVVLEDSVRFFVVDCRPADQYNAGHLPTAFHLDANLMLQNPDEFNTAVQALFATQRTAIATGSAAGGEHLCFMGSGREEEDQYVMMPCTHFFKRTCKGTWPITTLSAELFGKLSTAVKSKSAEVKEKLSSYIKNEHQGAERHVSNTDRLGKRYRNIANVFTIGDEEEGEEGSGDWSEDDQKEMVSLDTWLKKPDVVYHCACKEVRANGYTHPSTLIVTNSHLYILRDLPQKKGMALIQARRALGSVVKITSKKKYPELITFKYGTHEEDGFHITDVDKFIIPTASEATKKIKQQIMRVLDALDS</sequence>
<gene>
    <name evidence="7" type="ORF">BaRGS_00008912</name>
</gene>
<dbReference type="SMART" id="SM00164">
    <property type="entry name" value="TBC"/>
    <property type="match status" value="1"/>
</dbReference>
<dbReference type="PANTHER" id="PTHR13297:SF5">
    <property type="entry name" value="TBC1 DOMAIN FAMILY MEMBER 23"/>
    <property type="match status" value="1"/>
</dbReference>
<name>A0ABD0LKN5_9CAEN</name>
<reference evidence="7 8" key="1">
    <citation type="journal article" date="2023" name="Sci. Data">
        <title>Genome assembly of the Korean intertidal mud-creeper Batillaria attramentaria.</title>
        <authorList>
            <person name="Patra A.K."/>
            <person name="Ho P.T."/>
            <person name="Jun S."/>
            <person name="Lee S.J."/>
            <person name="Kim Y."/>
            <person name="Won Y.J."/>
        </authorList>
    </citation>
    <scope>NUCLEOTIDE SEQUENCE [LARGE SCALE GENOMIC DNA]</scope>
    <source>
        <strain evidence="7">Wonlab-2016</strain>
    </source>
</reference>
<keyword evidence="8" id="KW-1185">Reference proteome</keyword>
<dbReference type="InterPro" id="IPR000195">
    <property type="entry name" value="Rab-GAP-TBC_dom"/>
</dbReference>
<evidence type="ECO:0000313" key="7">
    <source>
        <dbReference type="EMBL" id="KAK7499821.1"/>
    </source>
</evidence>